<reference evidence="9" key="1">
    <citation type="submission" date="2025-08" db="UniProtKB">
        <authorList>
            <consortium name="RefSeq"/>
        </authorList>
    </citation>
    <scope>IDENTIFICATION</scope>
</reference>
<dbReference type="Pfam" id="PF00704">
    <property type="entry name" value="Glyco_hydro_18"/>
    <property type="match status" value="1"/>
</dbReference>
<dbReference type="SUPFAM" id="SSF54556">
    <property type="entry name" value="Chitinase insertion domain"/>
    <property type="match status" value="1"/>
</dbReference>
<dbReference type="SMART" id="SM00636">
    <property type="entry name" value="Glyco_18"/>
    <property type="match status" value="1"/>
</dbReference>
<dbReference type="InterPro" id="IPR001579">
    <property type="entry name" value="Glyco_hydro_18_chit_AS"/>
</dbReference>
<comment type="similarity">
    <text evidence="4">Belongs to the glycosyl hydrolase 18 family.</text>
</comment>
<evidence type="ECO:0000256" key="1">
    <source>
        <dbReference type="ARBA" id="ARBA00022801"/>
    </source>
</evidence>
<feature type="region of interest" description="Disordered" evidence="5">
    <location>
        <begin position="179"/>
        <end position="198"/>
    </location>
</feature>
<protein>
    <submittedName>
        <fullName evidence="9">Chitinase-3-like protein 1</fullName>
    </submittedName>
</protein>
<dbReference type="InterPro" id="IPR011583">
    <property type="entry name" value="Chitinase_II/V-like_cat"/>
</dbReference>
<dbReference type="RefSeq" id="XP_012938855.2">
    <property type="nucleotide sequence ID" value="XM_013083401.2"/>
</dbReference>
<organism evidence="8 9">
    <name type="scientific">Aplysia californica</name>
    <name type="common">California sea hare</name>
    <dbReference type="NCBI Taxonomy" id="6500"/>
    <lineage>
        <taxon>Eukaryota</taxon>
        <taxon>Metazoa</taxon>
        <taxon>Spiralia</taxon>
        <taxon>Lophotrochozoa</taxon>
        <taxon>Mollusca</taxon>
        <taxon>Gastropoda</taxon>
        <taxon>Heterobranchia</taxon>
        <taxon>Euthyneura</taxon>
        <taxon>Tectipleura</taxon>
        <taxon>Aplysiida</taxon>
        <taxon>Aplysioidea</taxon>
        <taxon>Aplysiidae</taxon>
        <taxon>Aplysia</taxon>
    </lineage>
</organism>
<sequence>MVLQRNPIGLGLVLLMFVIASECNEFLRVCYFTSWSVHRKSHYAKFDVADIDPSLCTHLIYAFGKIDVESKLLVPFEPLVEDARPGHIGKYGQFNKLKQQNPRLKTLLSVGGQFDDGSGFVTVTENDIIIKRFAQNAVEFLRKRSFDGFDIDWEYPTKETKRTFIRLLRVTTRPLSFPISSLKDQNSPPPEKSNLTHSTPNMVMPQLSYFDPSERIGVTIGVTAEYVDYANLMTYDYHGHNSQVAAFNSPLYSRKDPTFNPTLSTNWTVHYYNRLGLPLSKILVGVTPMGRQFILVNTNDTFVGAPVTFEEEPGNFYDMEGRLAYPEVCQMRFGVRTKKDFDIEQSVPFMWHGHHWVGYEDTHSAKIKVDYMLKTGAAGFMFWSLDQDDFTGLACEVGKYPLLKAMVNSVKKSEEPVLTEHVNDEINYLTQGARPTSTSLSFQVVIVLSVIAKTLMFL</sequence>
<feature type="signal peptide" evidence="6">
    <location>
        <begin position="1"/>
        <end position="23"/>
    </location>
</feature>
<evidence type="ECO:0000313" key="8">
    <source>
        <dbReference type="Proteomes" id="UP000694888"/>
    </source>
</evidence>
<evidence type="ECO:0000256" key="3">
    <source>
        <dbReference type="RuleBase" id="RU000489"/>
    </source>
</evidence>
<name>A0ABM1A1D5_APLCA</name>
<feature type="chain" id="PRO_5046489468" evidence="6">
    <location>
        <begin position="24"/>
        <end position="458"/>
    </location>
</feature>
<evidence type="ECO:0000259" key="7">
    <source>
        <dbReference type="PROSITE" id="PS51910"/>
    </source>
</evidence>
<evidence type="ECO:0000313" key="9">
    <source>
        <dbReference type="RefSeq" id="XP_012938855.2"/>
    </source>
</evidence>
<keyword evidence="8" id="KW-1185">Reference proteome</keyword>
<evidence type="ECO:0000256" key="4">
    <source>
        <dbReference type="RuleBase" id="RU004453"/>
    </source>
</evidence>
<evidence type="ECO:0000256" key="2">
    <source>
        <dbReference type="ARBA" id="ARBA00023295"/>
    </source>
</evidence>
<feature type="domain" description="GH18" evidence="7">
    <location>
        <begin position="26"/>
        <end position="413"/>
    </location>
</feature>
<dbReference type="InterPro" id="IPR050314">
    <property type="entry name" value="Glycosyl_Hydrlase_18"/>
</dbReference>
<accession>A0ABM1A1D5</accession>
<keyword evidence="2 3" id="KW-0326">Glycosidase</keyword>
<dbReference type="PANTHER" id="PTHR11177:SF317">
    <property type="entry name" value="CHITINASE 12-RELATED"/>
    <property type="match status" value="1"/>
</dbReference>
<dbReference type="PANTHER" id="PTHR11177">
    <property type="entry name" value="CHITINASE"/>
    <property type="match status" value="1"/>
</dbReference>
<evidence type="ECO:0000256" key="5">
    <source>
        <dbReference type="SAM" id="MobiDB-lite"/>
    </source>
</evidence>
<dbReference type="InterPro" id="IPR001223">
    <property type="entry name" value="Glyco_hydro18_cat"/>
</dbReference>
<evidence type="ECO:0000256" key="6">
    <source>
        <dbReference type="SAM" id="SignalP"/>
    </source>
</evidence>
<proteinExistence type="inferred from homology"/>
<dbReference type="PROSITE" id="PS01095">
    <property type="entry name" value="GH18_1"/>
    <property type="match status" value="1"/>
</dbReference>
<dbReference type="GeneID" id="101851415"/>
<dbReference type="Gene3D" id="3.20.20.80">
    <property type="entry name" value="Glycosidases"/>
    <property type="match status" value="1"/>
</dbReference>
<dbReference type="InterPro" id="IPR017853">
    <property type="entry name" value="GH"/>
</dbReference>
<dbReference type="Proteomes" id="UP000694888">
    <property type="component" value="Unplaced"/>
</dbReference>
<keyword evidence="6" id="KW-0732">Signal</keyword>
<dbReference type="InterPro" id="IPR029070">
    <property type="entry name" value="Chitinase_insertion_sf"/>
</dbReference>
<dbReference type="PROSITE" id="PS51910">
    <property type="entry name" value="GH18_2"/>
    <property type="match status" value="1"/>
</dbReference>
<dbReference type="Gene3D" id="3.10.50.10">
    <property type="match status" value="1"/>
</dbReference>
<gene>
    <name evidence="9" type="primary">LOC101851415</name>
</gene>
<dbReference type="SUPFAM" id="SSF51445">
    <property type="entry name" value="(Trans)glycosidases"/>
    <property type="match status" value="1"/>
</dbReference>
<keyword evidence="1 3" id="KW-0378">Hydrolase</keyword>